<dbReference type="InterPro" id="IPR043519">
    <property type="entry name" value="NT_sf"/>
</dbReference>
<dbReference type="PANTHER" id="PTHR21262">
    <property type="entry name" value="GUANOSINE-3',5'-BIS DIPHOSPHATE 3'-PYROPHOSPHOHYDROLASE"/>
    <property type="match status" value="1"/>
</dbReference>
<dbReference type="Pfam" id="PF04607">
    <property type="entry name" value="RelA_SpoT"/>
    <property type="match status" value="1"/>
</dbReference>
<dbReference type="Gene3D" id="3.10.20.30">
    <property type="match status" value="1"/>
</dbReference>
<keyword evidence="8" id="KW-0808">Transferase</keyword>
<proteinExistence type="inferred from homology"/>
<dbReference type="InterPro" id="IPR002912">
    <property type="entry name" value="ACT_dom"/>
</dbReference>
<comment type="similarity">
    <text evidence="5">Belongs to the relA/spoT family.</text>
</comment>
<evidence type="ECO:0000256" key="1">
    <source>
        <dbReference type="ARBA" id="ARBA00019852"/>
    </source>
</evidence>
<dbReference type="EMBL" id="JBAJEX010000001">
    <property type="protein sequence ID" value="MEO1765841.1"/>
    <property type="molecule type" value="Genomic_DNA"/>
</dbReference>
<dbReference type="CDD" id="cd05399">
    <property type="entry name" value="NT_Rel-Spo_like"/>
    <property type="match status" value="1"/>
</dbReference>
<dbReference type="GO" id="GO:0008728">
    <property type="term" value="F:GTP diphosphokinase activity"/>
    <property type="evidence" value="ECO:0007669"/>
    <property type="project" value="UniProtKB-EC"/>
</dbReference>
<comment type="caution">
    <text evidence="8">The sequence shown here is derived from an EMBL/GenBank/DDBJ whole genome shotgun (WGS) entry which is preliminary data.</text>
</comment>
<dbReference type="Gene3D" id="1.10.3210.10">
    <property type="entry name" value="Hypothetical protein af1432"/>
    <property type="match status" value="1"/>
</dbReference>
<dbReference type="InterPro" id="IPR004811">
    <property type="entry name" value="RelA/Spo_fam"/>
</dbReference>
<dbReference type="RefSeq" id="WP_347306349.1">
    <property type="nucleotide sequence ID" value="NZ_JBAJEX010000001.1"/>
</dbReference>
<dbReference type="InterPro" id="IPR004095">
    <property type="entry name" value="TGS"/>
</dbReference>
<dbReference type="InterPro" id="IPR033655">
    <property type="entry name" value="TGS_RelA/SpoT"/>
</dbReference>
<reference evidence="8 9" key="1">
    <citation type="submission" date="2024-02" db="EMBL/GenBank/DDBJ databases">
        <title>New thermophilic sulfur-oxidizing bacteria from a hot springs of the Uzon caldera (Kamchatka, Russia).</title>
        <authorList>
            <person name="Dukat A.M."/>
            <person name="Elcheninov A.G."/>
            <person name="Frolov E.N."/>
        </authorList>
    </citation>
    <scope>NUCLEOTIDE SEQUENCE [LARGE SCALE GENOMIC DNA]</scope>
    <source>
        <strain evidence="8 9">AK1</strain>
    </source>
</reference>
<dbReference type="Pfam" id="PF13328">
    <property type="entry name" value="HD_4"/>
    <property type="match status" value="1"/>
</dbReference>
<dbReference type="CDD" id="cd01668">
    <property type="entry name" value="TGS_RSH"/>
    <property type="match status" value="1"/>
</dbReference>
<dbReference type="SUPFAM" id="SSF81271">
    <property type="entry name" value="TGS-like"/>
    <property type="match status" value="1"/>
</dbReference>
<evidence type="ECO:0000313" key="8">
    <source>
        <dbReference type="EMBL" id="MEO1765841.1"/>
    </source>
</evidence>
<dbReference type="SUPFAM" id="SSF81301">
    <property type="entry name" value="Nucleotidyltransferase"/>
    <property type="match status" value="1"/>
</dbReference>
<dbReference type="Pfam" id="PF13291">
    <property type="entry name" value="ACT_4"/>
    <property type="match status" value="1"/>
</dbReference>
<dbReference type="InterPro" id="IPR012676">
    <property type="entry name" value="TGS-like"/>
</dbReference>
<evidence type="ECO:0000256" key="2">
    <source>
        <dbReference type="ARBA" id="ARBA00029754"/>
    </source>
</evidence>
<gene>
    <name evidence="8" type="ORF">V6E02_01220</name>
</gene>
<dbReference type="NCBIfam" id="TIGR00691">
    <property type="entry name" value="spoT_relA"/>
    <property type="match status" value="1"/>
</dbReference>
<evidence type="ECO:0000256" key="5">
    <source>
        <dbReference type="RuleBase" id="RU003847"/>
    </source>
</evidence>
<dbReference type="PROSITE" id="PS51880">
    <property type="entry name" value="TGS"/>
    <property type="match status" value="1"/>
</dbReference>
<dbReference type="Gene3D" id="3.30.460.10">
    <property type="entry name" value="Beta Polymerase, domain 2"/>
    <property type="match status" value="1"/>
</dbReference>
<protein>
    <recommendedName>
        <fullName evidence="1">GTP pyrophosphokinase</fullName>
    </recommendedName>
    <alternativeName>
        <fullName evidence="3">(p)ppGpp synthase</fullName>
    </alternativeName>
    <alternativeName>
        <fullName evidence="2">ATP:GTP 3'-pyrophosphotransferase</fullName>
    </alternativeName>
    <alternativeName>
        <fullName evidence="4">ppGpp synthase I</fullName>
    </alternativeName>
</protein>
<evidence type="ECO:0000256" key="4">
    <source>
        <dbReference type="ARBA" id="ARBA00033308"/>
    </source>
</evidence>
<dbReference type="PROSITE" id="PS51671">
    <property type="entry name" value="ACT"/>
    <property type="match status" value="1"/>
</dbReference>
<dbReference type="SUPFAM" id="SSF109604">
    <property type="entry name" value="HD-domain/PDEase-like"/>
    <property type="match status" value="1"/>
</dbReference>
<evidence type="ECO:0000313" key="9">
    <source>
        <dbReference type="Proteomes" id="UP001482231"/>
    </source>
</evidence>
<comment type="function">
    <text evidence="5">In eubacteria ppGpp (guanosine 3'-diphosphate 5'-diphosphate) is a mediator of the stringent response that coordinates a variety of cellular activities in response to changes in nutritional abundance.</text>
</comment>
<dbReference type="Pfam" id="PF02824">
    <property type="entry name" value="TGS"/>
    <property type="match status" value="1"/>
</dbReference>
<feature type="domain" description="ACT" evidence="6">
    <location>
        <begin position="662"/>
        <end position="735"/>
    </location>
</feature>
<evidence type="ECO:0000259" key="6">
    <source>
        <dbReference type="PROSITE" id="PS51671"/>
    </source>
</evidence>
<dbReference type="SMART" id="SM00954">
    <property type="entry name" value="RelA_SpoT"/>
    <property type="match status" value="1"/>
</dbReference>
<sequence length="739" mass="81878">MVSTARTLAPGASLPTRQAWLAAHAASYDAPAREALGVAFDLAKKAYGERRTPQGERLFLHALAVAGVIADSQLDHQAVAAALLAHVLDGELLAPETLAAKLGEDVLRLVQGVGRMDQVHRGVSSLETRRGEPVNQAESLRKMLLAMAEDIRVVLIILAEQVQLLRELVKSEHPARVQVAREAQEIFAPLANRLGIWQLKWELEDLALRILEPEVYKRMARLLDERRLDREQYIACVIEILRGELAKAGIQAEVTGRPKHIYSIWRKMKLKHLDFEQVYDVRAVRVLVNDVKDCYTVLGIVHGLWQPIPGEFDDYIAHPKANDYRSLHTAVIGPEGKALEVQIRTHEMHRHAEFGVAAHWRYKEGVKASQGFDEKIAWLRQLLAWRDEVAASGGDAGEWVQQFKTELFRDRVYVLTPQGKVIDLPQGATPLDFAYAVHTDLGHRCRGAKVDGHIVPLNYKLRNAQWVEILTAKQGGPSRDWLSGDYLVTSRARAKVRQWFHAQQHDAHLAQGRELLDKELIRLGVSGLNQEKLAQAFGQPRLEDFLVALGRGEYRQLQLEQAIRNLAPAPAREVMPAPPRRGPSRAARSDVLIEGVGSLPVAYGKCCRPVPPDPIVAYLTRARGAVVHRQDCPNVQGLAGERSARLLAASWAAGADSLHAVDLLVRGDDRPGLLRDLLAALAAEKMNPLAVNAVTGGGLTDLRLTIEVRDLEQLERLLAALTAVRGVRLARRTAQGVPT</sequence>
<name>A0ABV0EB04_9BURK</name>
<dbReference type="SUPFAM" id="SSF55021">
    <property type="entry name" value="ACT-like"/>
    <property type="match status" value="1"/>
</dbReference>
<accession>A0ABV0EB04</accession>
<dbReference type="InterPro" id="IPR007685">
    <property type="entry name" value="RelA_SpoT"/>
</dbReference>
<organism evidence="8 9">
    <name type="scientific">Thiobacter aerophilum</name>
    <dbReference type="NCBI Taxonomy" id="3121275"/>
    <lineage>
        <taxon>Bacteria</taxon>
        <taxon>Pseudomonadati</taxon>
        <taxon>Pseudomonadota</taxon>
        <taxon>Betaproteobacteria</taxon>
        <taxon>Burkholderiales</taxon>
        <taxon>Thiobacteraceae</taxon>
        <taxon>Thiobacter</taxon>
    </lineage>
</organism>
<feature type="domain" description="TGS" evidence="7">
    <location>
        <begin position="410"/>
        <end position="471"/>
    </location>
</feature>
<dbReference type="Proteomes" id="UP001482231">
    <property type="component" value="Unassembled WGS sequence"/>
</dbReference>
<dbReference type="InterPro" id="IPR012675">
    <property type="entry name" value="Beta-grasp_dom_sf"/>
</dbReference>
<keyword evidence="9" id="KW-1185">Reference proteome</keyword>
<dbReference type="PANTHER" id="PTHR21262:SF31">
    <property type="entry name" value="GTP PYROPHOSPHOKINASE"/>
    <property type="match status" value="1"/>
</dbReference>
<dbReference type="InterPro" id="IPR045865">
    <property type="entry name" value="ACT-like_dom_sf"/>
</dbReference>
<evidence type="ECO:0000259" key="7">
    <source>
        <dbReference type="PROSITE" id="PS51880"/>
    </source>
</evidence>
<evidence type="ECO:0000256" key="3">
    <source>
        <dbReference type="ARBA" id="ARBA00032407"/>
    </source>
</evidence>
<dbReference type="Gene3D" id="3.30.70.260">
    <property type="match status" value="1"/>
</dbReference>